<proteinExistence type="predicted"/>
<dbReference type="Proteomes" id="UP001054945">
    <property type="component" value="Unassembled WGS sequence"/>
</dbReference>
<gene>
    <name evidence="1" type="ORF">CEXT_578831</name>
</gene>
<sequence length="102" mass="11637">GRDFLFIHDKDFCIPAPSHWSLRLPVIRSIPPLNAFCASSICMYLYQRCPAVARKCLSESLVVVVRMKKCHEGFGIGRILDLYCLQGGFMNGYVHNLFLFHS</sequence>
<evidence type="ECO:0000313" key="2">
    <source>
        <dbReference type="Proteomes" id="UP001054945"/>
    </source>
</evidence>
<reference evidence="1 2" key="1">
    <citation type="submission" date="2021-06" db="EMBL/GenBank/DDBJ databases">
        <title>Caerostris extrusa draft genome.</title>
        <authorList>
            <person name="Kono N."/>
            <person name="Arakawa K."/>
        </authorList>
    </citation>
    <scope>NUCLEOTIDE SEQUENCE [LARGE SCALE GENOMIC DNA]</scope>
</reference>
<protein>
    <submittedName>
        <fullName evidence="1">Uncharacterized protein</fullName>
    </submittedName>
</protein>
<feature type="non-terminal residue" evidence="1">
    <location>
        <position position="1"/>
    </location>
</feature>
<dbReference type="AlphaFoldDB" id="A0AAV4NA20"/>
<name>A0AAV4NA20_CAEEX</name>
<evidence type="ECO:0000313" key="1">
    <source>
        <dbReference type="EMBL" id="GIX80546.1"/>
    </source>
</evidence>
<accession>A0AAV4NA20</accession>
<organism evidence="1 2">
    <name type="scientific">Caerostris extrusa</name>
    <name type="common">Bark spider</name>
    <name type="synonym">Caerostris bankana</name>
    <dbReference type="NCBI Taxonomy" id="172846"/>
    <lineage>
        <taxon>Eukaryota</taxon>
        <taxon>Metazoa</taxon>
        <taxon>Ecdysozoa</taxon>
        <taxon>Arthropoda</taxon>
        <taxon>Chelicerata</taxon>
        <taxon>Arachnida</taxon>
        <taxon>Araneae</taxon>
        <taxon>Araneomorphae</taxon>
        <taxon>Entelegynae</taxon>
        <taxon>Araneoidea</taxon>
        <taxon>Araneidae</taxon>
        <taxon>Caerostris</taxon>
    </lineage>
</organism>
<dbReference type="EMBL" id="BPLR01003045">
    <property type="protein sequence ID" value="GIX80546.1"/>
    <property type="molecule type" value="Genomic_DNA"/>
</dbReference>
<keyword evidence="2" id="KW-1185">Reference proteome</keyword>
<comment type="caution">
    <text evidence="1">The sequence shown here is derived from an EMBL/GenBank/DDBJ whole genome shotgun (WGS) entry which is preliminary data.</text>
</comment>